<evidence type="ECO:0000313" key="2">
    <source>
        <dbReference type="Proteomes" id="UP000245674"/>
    </source>
</evidence>
<protein>
    <recommendedName>
        <fullName evidence="3">Amidohydrolase-related domain-containing protein</fullName>
    </recommendedName>
</protein>
<proteinExistence type="predicted"/>
<name>A0ABX5LFA7_9MICO</name>
<dbReference type="InterPro" id="IPR046249">
    <property type="entry name" value="DUF6282"/>
</dbReference>
<dbReference type="Proteomes" id="UP000245674">
    <property type="component" value="Unassembled WGS sequence"/>
</dbReference>
<reference evidence="1 2" key="1">
    <citation type="submission" date="2018-03" db="EMBL/GenBank/DDBJ databases">
        <title>Genomic Encyclopedia of Type Strains, Phase III (KMG-III): the genomes of soil and plant-associated and newly described type strains.</title>
        <authorList>
            <person name="Whitman W."/>
        </authorList>
    </citation>
    <scope>NUCLEOTIDE SEQUENCE [LARGE SCALE GENOMIC DNA]</scope>
    <source>
        <strain evidence="1 2">VKM Ac-1602</strain>
    </source>
</reference>
<keyword evidence="2" id="KW-1185">Reference proteome</keyword>
<dbReference type="Pfam" id="PF19799">
    <property type="entry name" value="DUF6282"/>
    <property type="match status" value="1"/>
</dbReference>
<organism evidence="1 2">
    <name type="scientific">Rathayibacter iranicus NCPPB 2253 = VKM Ac-1602</name>
    <dbReference type="NCBI Taxonomy" id="1328868"/>
    <lineage>
        <taxon>Bacteria</taxon>
        <taxon>Bacillati</taxon>
        <taxon>Actinomycetota</taxon>
        <taxon>Actinomycetes</taxon>
        <taxon>Micrococcales</taxon>
        <taxon>Microbacteriaceae</taxon>
        <taxon>Rathayibacter</taxon>
    </lineage>
</organism>
<evidence type="ECO:0000313" key="1">
    <source>
        <dbReference type="EMBL" id="PWJ63878.1"/>
    </source>
</evidence>
<evidence type="ECO:0008006" key="3">
    <source>
        <dbReference type="Google" id="ProtNLM"/>
    </source>
</evidence>
<dbReference type="EMBL" id="QGDV01000006">
    <property type="protein sequence ID" value="PWJ63878.1"/>
    <property type="molecule type" value="Genomic_DNA"/>
</dbReference>
<sequence>MPRRGKVPMADRWPVEFIDSHFHAGTDAVRRRTSIAGAVREYGNENGAVWVKRHDGETLSSTRQWRLNGVPVGGVAVIQWADLVDSRSLERLLRRERFRPRPIVSLPTRDIRSLLDHLTNRRVITALEEVIEMAWSCGAVVATGHLPAERISALLGAVAARGDAGRVLVTHAFHPLVNASPLVQELTEEFDVAFEHTELTHLLGRIGTDAHLSVLREVGNLLYSSDFGQPTSPTVGEWRTLSERWFTEAALTGLRRREITLTAAADLLLRP</sequence>
<accession>A0ABX5LFA7</accession>
<gene>
    <name evidence="1" type="ORF">B0H03_1063</name>
</gene>
<comment type="caution">
    <text evidence="1">The sequence shown here is derived from an EMBL/GenBank/DDBJ whole genome shotgun (WGS) entry which is preliminary data.</text>
</comment>